<comment type="similarity">
    <text evidence="3">Belongs to the RNase HII family. Eukaryotic subfamily.</text>
</comment>
<evidence type="ECO:0000256" key="8">
    <source>
        <dbReference type="ARBA" id="ARBA00024981"/>
    </source>
</evidence>
<organism evidence="12 13">
    <name type="scientific">Dinoponera quadriceps</name>
    <name type="common">South American ant</name>
    <dbReference type="NCBI Taxonomy" id="609295"/>
    <lineage>
        <taxon>Eukaryota</taxon>
        <taxon>Metazoa</taxon>
        <taxon>Ecdysozoa</taxon>
        <taxon>Arthropoda</taxon>
        <taxon>Hexapoda</taxon>
        <taxon>Insecta</taxon>
        <taxon>Pterygota</taxon>
        <taxon>Neoptera</taxon>
        <taxon>Endopterygota</taxon>
        <taxon>Hymenoptera</taxon>
        <taxon>Apocrita</taxon>
        <taxon>Aculeata</taxon>
        <taxon>Formicoidea</taxon>
        <taxon>Formicidae</taxon>
        <taxon>Ponerinae</taxon>
        <taxon>Ponerini</taxon>
        <taxon>Dinoponera</taxon>
    </lineage>
</organism>
<dbReference type="FunFam" id="1.10.10.460:FF:000001">
    <property type="entry name" value="Ribonuclease"/>
    <property type="match status" value="1"/>
</dbReference>
<dbReference type="NCBIfam" id="TIGR00729">
    <property type="entry name" value="ribonuclease HII"/>
    <property type="match status" value="1"/>
</dbReference>
<dbReference type="GeneID" id="106743605"/>
<dbReference type="InterPro" id="IPR004649">
    <property type="entry name" value="RNase_H2_suA"/>
</dbReference>
<evidence type="ECO:0000313" key="13">
    <source>
        <dbReference type="RefSeq" id="XP_014473091.1"/>
    </source>
</evidence>
<dbReference type="GO" id="GO:0046872">
    <property type="term" value="F:metal ion binding"/>
    <property type="evidence" value="ECO:0007669"/>
    <property type="project" value="UniProtKB-KW"/>
</dbReference>
<dbReference type="InterPro" id="IPR024567">
    <property type="entry name" value="RNase_HII/HIII_dom"/>
</dbReference>
<dbReference type="Pfam" id="PF01351">
    <property type="entry name" value="RNase_HII"/>
    <property type="match status" value="1"/>
</dbReference>
<comment type="function">
    <text evidence="10">Endonuclease that specifically degrades the RNA of RNA-DNA hybrids.</text>
</comment>
<dbReference type="PANTHER" id="PTHR10954:SF7">
    <property type="entry name" value="RIBONUCLEASE H2 SUBUNIT A"/>
    <property type="match status" value="1"/>
</dbReference>
<evidence type="ECO:0000256" key="5">
    <source>
        <dbReference type="ARBA" id="ARBA00022723"/>
    </source>
</evidence>
<comment type="function">
    <text evidence="8">Catalytic subunit of RNase HII, an endonuclease that specifically degrades the RNA of RNA:DNA hybrids. Participates in DNA replication, possibly by mediating the removal of lagging-strand Okazaki fragment RNA primers during DNA replication. Mediates the excision of single ribonucleotides from DNA:RNA duplexes.</text>
</comment>
<name>A0A6P3X3Z7_DINQU</name>
<dbReference type="AlphaFoldDB" id="A0A6P3X3Z7"/>
<keyword evidence="7 9" id="KW-0378">Hydrolase</keyword>
<sequence>MDEKEEDVTENVGQVKKEEDSCEEAVNGITCKEDLTPLFERIDHSVNKVHFSEVPQVCKNEPCQLGVDEAGRGPVLGPMVYGISYAPLSRKQLLVELGCADSKSLTEKKRDEIFNDICECKDCMGWAIEAISPNVIANGMYRRTKVSLNEISMISATGLIKAAIEAGVHVAEIYVDTVGKPESYQARLQAVFPDVKIVVAKKADSTYPIVSAASICAKVSRDHAIRAWRFREDDVGKEYGSGYPTDPVTKSWLSANVDAVFGFPRLVRFSWSTAEQILQAKAFAVDWEKVEETESPNERKILQFFARSPSKTLSDVHVKKHHFFTERCLSNATAL</sequence>
<feature type="binding site" evidence="9">
    <location>
        <position position="176"/>
    </location>
    <ligand>
        <name>a divalent metal cation</name>
        <dbReference type="ChEBI" id="CHEBI:60240"/>
    </ligand>
</feature>
<keyword evidence="12" id="KW-1185">Reference proteome</keyword>
<dbReference type="SUPFAM" id="SSF53098">
    <property type="entry name" value="Ribonuclease H-like"/>
    <property type="match status" value="1"/>
</dbReference>
<feature type="domain" description="RNase H type-2" evidence="11">
    <location>
        <begin position="62"/>
        <end position="283"/>
    </location>
</feature>
<evidence type="ECO:0000313" key="12">
    <source>
        <dbReference type="Proteomes" id="UP000515204"/>
    </source>
</evidence>
<dbReference type="EC" id="3.1.26.4" evidence="10"/>
<gene>
    <name evidence="13" type="primary">LOC106743605</name>
</gene>
<keyword evidence="6 9" id="KW-0255">Endonuclease</keyword>
<dbReference type="RefSeq" id="XP_014473091.1">
    <property type="nucleotide sequence ID" value="XM_014617605.1"/>
</dbReference>
<feature type="binding site" evidence="9">
    <location>
        <position position="68"/>
    </location>
    <ligand>
        <name>a divalent metal cation</name>
        <dbReference type="ChEBI" id="CHEBI:60240"/>
    </ligand>
</feature>
<dbReference type="Gene3D" id="1.10.10.460">
    <property type="entry name" value="Ribonuclease hii. Domain 2"/>
    <property type="match status" value="1"/>
</dbReference>
<evidence type="ECO:0000256" key="6">
    <source>
        <dbReference type="ARBA" id="ARBA00022759"/>
    </source>
</evidence>
<reference evidence="13" key="1">
    <citation type="submission" date="2025-08" db="UniProtKB">
        <authorList>
            <consortium name="RefSeq"/>
        </authorList>
    </citation>
    <scope>IDENTIFICATION</scope>
</reference>
<dbReference type="GO" id="GO:0004523">
    <property type="term" value="F:RNA-DNA hybrid ribonuclease activity"/>
    <property type="evidence" value="ECO:0007669"/>
    <property type="project" value="UniProtKB-UniRule"/>
</dbReference>
<accession>A0A6P3X3Z7</accession>
<dbReference type="PROSITE" id="PS51975">
    <property type="entry name" value="RNASE_H_2"/>
    <property type="match status" value="1"/>
</dbReference>
<evidence type="ECO:0000256" key="3">
    <source>
        <dbReference type="ARBA" id="ARBA00007058"/>
    </source>
</evidence>
<proteinExistence type="inferred from homology"/>
<keyword evidence="4 9" id="KW-0540">Nuclease</keyword>
<dbReference type="GO" id="GO:0043137">
    <property type="term" value="P:DNA replication, removal of RNA primer"/>
    <property type="evidence" value="ECO:0007669"/>
    <property type="project" value="TreeGrafter"/>
</dbReference>
<dbReference type="Gene3D" id="3.30.420.10">
    <property type="entry name" value="Ribonuclease H-like superfamily/Ribonuclease H"/>
    <property type="match status" value="1"/>
</dbReference>
<comment type="cofactor">
    <cofactor evidence="9">
        <name>Mn(2+)</name>
        <dbReference type="ChEBI" id="CHEBI:29035"/>
    </cofactor>
    <cofactor evidence="9">
        <name>Mg(2+)</name>
        <dbReference type="ChEBI" id="CHEBI:18420"/>
    </cofactor>
    <text evidence="9">Manganese or magnesium. Binds 1 divalent metal ion per monomer in the absence of substrate. May bind a second metal ion after substrate binding.</text>
</comment>
<evidence type="ECO:0000256" key="2">
    <source>
        <dbReference type="ARBA" id="ARBA00001946"/>
    </source>
</evidence>
<evidence type="ECO:0000256" key="7">
    <source>
        <dbReference type="ARBA" id="ARBA00022801"/>
    </source>
</evidence>
<dbReference type="KEGG" id="dqu:106743605"/>
<evidence type="ECO:0000256" key="1">
    <source>
        <dbReference type="ARBA" id="ARBA00000077"/>
    </source>
</evidence>
<dbReference type="PANTHER" id="PTHR10954">
    <property type="entry name" value="RIBONUCLEASE H2 SUBUNIT A"/>
    <property type="match status" value="1"/>
</dbReference>
<feature type="binding site" evidence="9">
    <location>
        <position position="69"/>
    </location>
    <ligand>
        <name>a divalent metal cation</name>
        <dbReference type="ChEBI" id="CHEBI:60240"/>
    </ligand>
</feature>
<dbReference type="GO" id="GO:0006298">
    <property type="term" value="P:mismatch repair"/>
    <property type="evidence" value="ECO:0007669"/>
    <property type="project" value="TreeGrafter"/>
</dbReference>
<evidence type="ECO:0000256" key="9">
    <source>
        <dbReference type="PROSITE-ProRule" id="PRU01319"/>
    </source>
</evidence>
<dbReference type="GO" id="GO:0032299">
    <property type="term" value="C:ribonuclease H2 complex"/>
    <property type="evidence" value="ECO:0007669"/>
    <property type="project" value="TreeGrafter"/>
</dbReference>
<keyword evidence="5 9" id="KW-0479">Metal-binding</keyword>
<comment type="catalytic activity">
    <reaction evidence="1 9 10">
        <text>Endonucleolytic cleavage to 5'-phosphomonoester.</text>
        <dbReference type="EC" id="3.1.26.4"/>
    </reaction>
</comment>
<dbReference type="InterPro" id="IPR001352">
    <property type="entry name" value="RNase_HII/HIII"/>
</dbReference>
<comment type="cofactor">
    <cofactor evidence="2">
        <name>Mg(2+)</name>
        <dbReference type="ChEBI" id="CHEBI:18420"/>
    </cofactor>
</comment>
<evidence type="ECO:0000259" key="11">
    <source>
        <dbReference type="PROSITE" id="PS51975"/>
    </source>
</evidence>
<dbReference type="Proteomes" id="UP000515204">
    <property type="component" value="Unplaced"/>
</dbReference>
<dbReference type="InterPro" id="IPR012337">
    <property type="entry name" value="RNaseH-like_sf"/>
</dbReference>
<evidence type="ECO:0000256" key="10">
    <source>
        <dbReference type="RuleBase" id="RU003515"/>
    </source>
</evidence>
<dbReference type="CDD" id="cd07181">
    <property type="entry name" value="RNase_HII_eukaryota_like"/>
    <property type="match status" value="1"/>
</dbReference>
<dbReference type="OrthoDB" id="7462577at2759"/>
<dbReference type="InterPro" id="IPR036397">
    <property type="entry name" value="RNaseH_sf"/>
</dbReference>
<dbReference type="InterPro" id="IPR023160">
    <property type="entry name" value="RNase_HII_hlx-loop-hlx_cap_dom"/>
</dbReference>
<evidence type="ECO:0000256" key="4">
    <source>
        <dbReference type="ARBA" id="ARBA00022722"/>
    </source>
</evidence>
<dbReference type="FunFam" id="3.30.420.10:FF:000016">
    <property type="entry name" value="Ribonuclease"/>
    <property type="match status" value="1"/>
</dbReference>
<protein>
    <recommendedName>
        <fullName evidence="10">Ribonuclease</fullName>
        <ecNumber evidence="10">3.1.26.4</ecNumber>
    </recommendedName>
</protein>
<dbReference type="GO" id="GO:0003723">
    <property type="term" value="F:RNA binding"/>
    <property type="evidence" value="ECO:0007669"/>
    <property type="project" value="UniProtKB-UniRule"/>
</dbReference>